<organism evidence="7 8">
    <name type="scientific">Thermoactinomyces daqus</name>
    <dbReference type="NCBI Taxonomy" id="1329516"/>
    <lineage>
        <taxon>Bacteria</taxon>
        <taxon>Bacillati</taxon>
        <taxon>Bacillota</taxon>
        <taxon>Bacilli</taxon>
        <taxon>Bacillales</taxon>
        <taxon>Thermoactinomycetaceae</taxon>
        <taxon>Thermoactinomyces</taxon>
    </lineage>
</organism>
<dbReference type="PANTHER" id="PTHR34138:SF1">
    <property type="entry name" value="CELL SHAPE-DETERMINING PROTEIN MREC"/>
    <property type="match status" value="1"/>
</dbReference>
<dbReference type="InterPro" id="IPR042175">
    <property type="entry name" value="Cell/Rod_MreC_2"/>
</dbReference>
<sequence length="275" mass="30197">MKRNMTQRIFIIVISVVLLFISAGMTKGDGDILAGPEGWIQNGAGWIEGVFYTPFSGLFADGKGTKSASSPSVEELKLRARVNELTKENQELKEMLDYKTENRLESIQARVVYRSPDRFSNRVVINRGTDDGVRPKMPVVTPQGLIGRVQTATSHMANIQLLTDSGDGPGIAAVVQTDKGEVLGIIEGYDEQKRRLIMKKVPVTAAPKKGQIIVTSRLSDIYPGGILIGTVDAVTMNESQVEQVVYIKPSASFEQLDYVAVVKDPEKLQLKSMQK</sequence>
<dbReference type="InterPro" id="IPR055342">
    <property type="entry name" value="MreC_beta-barrel_core"/>
</dbReference>
<dbReference type="OrthoDB" id="9792313at2"/>
<dbReference type="InterPro" id="IPR042177">
    <property type="entry name" value="Cell/Rod_1"/>
</dbReference>
<evidence type="ECO:0000256" key="4">
    <source>
        <dbReference type="ARBA" id="ARBA00032089"/>
    </source>
</evidence>
<dbReference type="EMBL" id="JACEIP010000001">
    <property type="protein sequence ID" value="MBA4541389.1"/>
    <property type="molecule type" value="Genomic_DNA"/>
</dbReference>
<comment type="caution">
    <text evidence="7">The sequence shown here is derived from an EMBL/GenBank/DDBJ whole genome shotgun (WGS) entry which is preliminary data.</text>
</comment>
<dbReference type="NCBIfam" id="TIGR00219">
    <property type="entry name" value="mreC"/>
    <property type="match status" value="1"/>
</dbReference>
<reference evidence="7 8" key="1">
    <citation type="submission" date="2020-07" db="EMBL/GenBank/DDBJ databases">
        <authorList>
            <person name="Feng H."/>
        </authorList>
    </citation>
    <scope>NUCLEOTIDE SEQUENCE [LARGE SCALE GENOMIC DNA]</scope>
    <source>
        <strain evidence="8">s-11</strain>
    </source>
</reference>
<keyword evidence="8" id="KW-1185">Reference proteome</keyword>
<protein>
    <recommendedName>
        <fullName evidence="2">Cell shape-determining protein MreC</fullName>
    </recommendedName>
    <alternativeName>
        <fullName evidence="4">Cell shape protein MreC</fullName>
    </alternativeName>
</protein>
<dbReference type="GO" id="GO:0008360">
    <property type="term" value="P:regulation of cell shape"/>
    <property type="evidence" value="ECO:0007669"/>
    <property type="project" value="UniProtKB-KW"/>
</dbReference>
<evidence type="ECO:0000259" key="6">
    <source>
        <dbReference type="Pfam" id="PF04085"/>
    </source>
</evidence>
<proteinExistence type="inferred from homology"/>
<dbReference type="InterPro" id="IPR007221">
    <property type="entry name" value="MreC"/>
</dbReference>
<evidence type="ECO:0000256" key="5">
    <source>
        <dbReference type="SAM" id="Coils"/>
    </source>
</evidence>
<evidence type="ECO:0000256" key="3">
    <source>
        <dbReference type="ARBA" id="ARBA00022960"/>
    </source>
</evidence>
<dbReference type="GO" id="GO:0005886">
    <property type="term" value="C:plasma membrane"/>
    <property type="evidence" value="ECO:0007669"/>
    <property type="project" value="TreeGrafter"/>
</dbReference>
<name>A0A7W1X7H9_9BACL</name>
<dbReference type="Pfam" id="PF04085">
    <property type="entry name" value="MreC"/>
    <property type="match status" value="1"/>
</dbReference>
<dbReference type="AlphaFoldDB" id="A0A7W1X7H9"/>
<evidence type="ECO:0000256" key="1">
    <source>
        <dbReference type="ARBA" id="ARBA00009369"/>
    </source>
</evidence>
<dbReference type="Gene3D" id="2.40.10.350">
    <property type="entry name" value="Rod shape-determining protein MreC, domain 2"/>
    <property type="match status" value="1"/>
</dbReference>
<dbReference type="Proteomes" id="UP000530514">
    <property type="component" value="Unassembled WGS sequence"/>
</dbReference>
<dbReference type="PANTHER" id="PTHR34138">
    <property type="entry name" value="CELL SHAPE-DETERMINING PROTEIN MREC"/>
    <property type="match status" value="1"/>
</dbReference>
<accession>A0A7W1X7H9</accession>
<feature type="domain" description="Rod shape-determining protein MreC beta-barrel core" evidence="6">
    <location>
        <begin position="111"/>
        <end position="263"/>
    </location>
</feature>
<dbReference type="RefSeq" id="WP_033099220.1">
    <property type="nucleotide sequence ID" value="NZ_JACEIP010000001.1"/>
</dbReference>
<evidence type="ECO:0000313" key="7">
    <source>
        <dbReference type="EMBL" id="MBA4541389.1"/>
    </source>
</evidence>
<dbReference type="Gene3D" id="2.40.10.340">
    <property type="entry name" value="Rod shape-determining protein MreC, domain 1"/>
    <property type="match status" value="1"/>
</dbReference>
<gene>
    <name evidence="7" type="primary">mreC</name>
    <name evidence="7" type="ORF">H1164_00485</name>
</gene>
<keyword evidence="3" id="KW-0133">Cell shape</keyword>
<comment type="similarity">
    <text evidence="1">Belongs to the MreC family.</text>
</comment>
<evidence type="ECO:0000256" key="2">
    <source>
        <dbReference type="ARBA" id="ARBA00013855"/>
    </source>
</evidence>
<keyword evidence="5" id="KW-0175">Coiled coil</keyword>
<feature type="coiled-coil region" evidence="5">
    <location>
        <begin position="75"/>
        <end position="102"/>
    </location>
</feature>
<evidence type="ECO:0000313" key="8">
    <source>
        <dbReference type="Proteomes" id="UP000530514"/>
    </source>
</evidence>